<name>A0A382A3S8_9ZZZZ</name>
<feature type="non-terminal residue" evidence="1">
    <location>
        <position position="152"/>
    </location>
</feature>
<accession>A0A382A3S8</accession>
<evidence type="ECO:0008006" key="2">
    <source>
        <dbReference type="Google" id="ProtNLM"/>
    </source>
</evidence>
<gene>
    <name evidence="1" type="ORF">METZ01_LOCUS149024</name>
</gene>
<dbReference type="AlphaFoldDB" id="A0A382A3S8"/>
<reference evidence="1" key="1">
    <citation type="submission" date="2018-05" db="EMBL/GenBank/DDBJ databases">
        <authorList>
            <person name="Lanie J.A."/>
            <person name="Ng W.-L."/>
            <person name="Kazmierczak K.M."/>
            <person name="Andrzejewski T.M."/>
            <person name="Davidsen T.M."/>
            <person name="Wayne K.J."/>
            <person name="Tettelin H."/>
            <person name="Glass J.I."/>
            <person name="Rusch D."/>
            <person name="Podicherti R."/>
            <person name="Tsui H.-C.T."/>
            <person name="Winkler M.E."/>
        </authorList>
    </citation>
    <scope>NUCLEOTIDE SEQUENCE</scope>
</reference>
<proteinExistence type="predicted"/>
<sequence length="152" mass="16558">MRIRLLALAVVIPTILVAGCGNEPTEGVVARVGNLSLTVDDVVDLLVDQEDLPAQADVVANLVELWVDYTLLAEAAIEDTTFSALDLETLVRQQVNASMIVQLRDSVIQVDTFITNDELQAFYEAEAPDLELRARHVMLTLPLQATGAQQDS</sequence>
<evidence type="ECO:0000313" key="1">
    <source>
        <dbReference type="EMBL" id="SVA96170.1"/>
    </source>
</evidence>
<dbReference type="EMBL" id="UINC01023792">
    <property type="protein sequence ID" value="SVA96170.1"/>
    <property type="molecule type" value="Genomic_DNA"/>
</dbReference>
<organism evidence="1">
    <name type="scientific">marine metagenome</name>
    <dbReference type="NCBI Taxonomy" id="408172"/>
    <lineage>
        <taxon>unclassified sequences</taxon>
        <taxon>metagenomes</taxon>
        <taxon>ecological metagenomes</taxon>
    </lineage>
</organism>
<dbReference type="PROSITE" id="PS51257">
    <property type="entry name" value="PROKAR_LIPOPROTEIN"/>
    <property type="match status" value="1"/>
</dbReference>
<protein>
    <recommendedName>
        <fullName evidence="2">SurA N-terminal domain-containing protein</fullName>
    </recommendedName>
</protein>